<dbReference type="PANTHER" id="PTHR10515">
    <property type="entry name" value="THYMIDINE PHOSPHORYLASE"/>
    <property type="match status" value="1"/>
</dbReference>
<dbReference type="SUPFAM" id="SSF54680">
    <property type="entry name" value="Pyrimidine nucleoside phosphorylase C-terminal domain"/>
    <property type="match status" value="1"/>
</dbReference>
<dbReference type="SMART" id="SM00941">
    <property type="entry name" value="PYNP_C"/>
    <property type="match status" value="1"/>
</dbReference>
<evidence type="ECO:0000256" key="6">
    <source>
        <dbReference type="ARBA" id="ARBA00048550"/>
    </source>
</evidence>
<dbReference type="Proteomes" id="UP001371218">
    <property type="component" value="Unassembled WGS sequence"/>
</dbReference>
<dbReference type="InterPro" id="IPR035902">
    <property type="entry name" value="Nuc_phospho_transferase"/>
</dbReference>
<dbReference type="InterPro" id="IPR018090">
    <property type="entry name" value="Pyrmidine_PPas_bac/euk"/>
</dbReference>
<dbReference type="InterPro" id="IPR017459">
    <property type="entry name" value="Glycosyl_Trfase_fam3_N_dom"/>
</dbReference>
<dbReference type="EMBL" id="JBBUTG010000030">
    <property type="protein sequence ID" value="MEK8034540.1"/>
    <property type="molecule type" value="Genomic_DNA"/>
</dbReference>
<dbReference type="NCBIfam" id="NF004490">
    <property type="entry name" value="PRK05820.1"/>
    <property type="match status" value="1"/>
</dbReference>
<dbReference type="GO" id="GO:0009032">
    <property type="term" value="F:thymidine phosphorylase activity"/>
    <property type="evidence" value="ECO:0007669"/>
    <property type="project" value="UniProtKB-EC"/>
</dbReference>
<dbReference type="InterPro" id="IPR013102">
    <property type="entry name" value="PYNP_C"/>
</dbReference>
<evidence type="ECO:0000256" key="5">
    <source>
        <dbReference type="ARBA" id="ARBA00022679"/>
    </source>
</evidence>
<name>A0ABU9BX33_9BURK</name>
<dbReference type="Gene3D" id="1.20.970.10">
    <property type="entry name" value="Transferase, Pyrimidine Nucleoside Phosphorylase, Chain C"/>
    <property type="match status" value="1"/>
</dbReference>
<evidence type="ECO:0000259" key="8">
    <source>
        <dbReference type="SMART" id="SM00941"/>
    </source>
</evidence>
<evidence type="ECO:0000256" key="2">
    <source>
        <dbReference type="ARBA" id="ARBA00011738"/>
    </source>
</evidence>
<dbReference type="HAMAP" id="MF_01628">
    <property type="entry name" value="Thymid_phosp"/>
    <property type="match status" value="1"/>
</dbReference>
<comment type="catalytic activity">
    <reaction evidence="6 7">
        <text>thymidine + phosphate = 2-deoxy-alpha-D-ribose 1-phosphate + thymine</text>
        <dbReference type="Rhea" id="RHEA:16037"/>
        <dbReference type="ChEBI" id="CHEBI:17748"/>
        <dbReference type="ChEBI" id="CHEBI:17821"/>
        <dbReference type="ChEBI" id="CHEBI:43474"/>
        <dbReference type="ChEBI" id="CHEBI:57259"/>
        <dbReference type="EC" id="2.4.2.4"/>
    </reaction>
</comment>
<evidence type="ECO:0000256" key="1">
    <source>
        <dbReference type="ARBA" id="ARBA00006915"/>
    </source>
</evidence>
<dbReference type="SUPFAM" id="SSF47648">
    <property type="entry name" value="Nucleoside phosphorylase/phosphoribosyltransferase N-terminal domain"/>
    <property type="match status" value="1"/>
</dbReference>
<dbReference type="RefSeq" id="WP_341428968.1">
    <property type="nucleotide sequence ID" value="NZ_JBBUTG010000030.1"/>
</dbReference>
<evidence type="ECO:0000256" key="3">
    <source>
        <dbReference type="ARBA" id="ARBA00011892"/>
    </source>
</evidence>
<keyword evidence="10" id="KW-1185">Reference proteome</keyword>
<dbReference type="PANTHER" id="PTHR10515:SF0">
    <property type="entry name" value="THYMIDINE PHOSPHORYLASE"/>
    <property type="match status" value="1"/>
</dbReference>
<proteinExistence type="inferred from homology"/>
<accession>A0ABU9BX33</accession>
<comment type="caution">
    <text evidence="9">The sequence shown here is derived from an EMBL/GenBank/DDBJ whole genome shotgun (WGS) entry which is preliminary data.</text>
</comment>
<dbReference type="Pfam" id="PF00591">
    <property type="entry name" value="Glycos_transf_3"/>
    <property type="match status" value="1"/>
</dbReference>
<feature type="domain" description="Pyrimidine nucleoside phosphorylase C-terminal" evidence="8">
    <location>
        <begin position="355"/>
        <end position="429"/>
    </location>
</feature>
<dbReference type="PIRSF" id="PIRSF000478">
    <property type="entry name" value="TP_PyNP"/>
    <property type="match status" value="1"/>
</dbReference>
<evidence type="ECO:0000313" key="10">
    <source>
        <dbReference type="Proteomes" id="UP001371218"/>
    </source>
</evidence>
<keyword evidence="4 7" id="KW-0328">Glycosyltransferase</keyword>
<comment type="subunit">
    <text evidence="2 7">Homodimer.</text>
</comment>
<dbReference type="Gene3D" id="3.40.1030.10">
    <property type="entry name" value="Nucleoside phosphorylase/phosphoribosyltransferase catalytic domain"/>
    <property type="match status" value="1"/>
</dbReference>
<evidence type="ECO:0000256" key="7">
    <source>
        <dbReference type="HAMAP-Rule" id="MF_01628"/>
    </source>
</evidence>
<comment type="function">
    <text evidence="7">The enzymes which catalyze the reversible phosphorolysis of pyrimidine nucleosides are involved in the degradation of these compounds and in their utilization as carbon and energy sources, or in the rescue of pyrimidine bases for nucleotide synthesis.</text>
</comment>
<dbReference type="InterPro" id="IPR000312">
    <property type="entry name" value="Glycosyl_Trfase_fam3"/>
</dbReference>
<protein>
    <recommendedName>
        <fullName evidence="3 7">Thymidine phosphorylase</fullName>
        <ecNumber evidence="3 7">2.4.2.4</ecNumber>
    </recommendedName>
    <alternativeName>
        <fullName evidence="7">TdRPase</fullName>
    </alternativeName>
</protein>
<dbReference type="EC" id="2.4.2.4" evidence="3 7"/>
<reference evidence="9 10" key="1">
    <citation type="submission" date="2024-04" db="EMBL/GenBank/DDBJ databases">
        <title>Novel species of the genus Ideonella isolated from streams.</title>
        <authorList>
            <person name="Lu H."/>
        </authorList>
    </citation>
    <scope>NUCLEOTIDE SEQUENCE [LARGE SCALE GENOMIC DNA]</scope>
    <source>
        <strain evidence="9 10">DXS29W</strain>
    </source>
</reference>
<gene>
    <name evidence="7 9" type="primary">deoA</name>
    <name evidence="9" type="ORF">AACH06_27235</name>
</gene>
<dbReference type="NCBIfam" id="TIGR02644">
    <property type="entry name" value="Y_phosphoryl"/>
    <property type="match status" value="1"/>
</dbReference>
<comment type="pathway">
    <text evidence="7">Pyrimidine metabolism; dTMP biosynthesis via salvage pathway; dTMP from thymine: step 1/2.</text>
</comment>
<dbReference type="InterPro" id="IPR000053">
    <property type="entry name" value="Thymidine/pyrmidine_PPase"/>
</dbReference>
<sequence>MTTVLAQEVIRHKRDGGALPAREIQAFVDGLCAVPGDARHWSDAQVAALAMAVCLQGMGEPETVALTRAMADSGERLDWRRADLPGPVLDKHSTGGVGDKVSLMLAPIIAACGGFVPMISGRGLGHTGGTLDKLASWPGYQLMPDQARLRQVVREAGCAIVGASAALAPADRRLYAIRDVTATVESLPLIVGSILSKKLAAGLQSLVMDVKVGNGAFCRDMAQARPLAEALVRVAGAAGMPTRALLTDMNQVLGHHAGNALEMREAIDFLTGRAQEPRLLTLTLALAGDMLHLGGLADTPAAGEVRARQVLEGGQAAECFGRMVAALGGPRRVLEDDELPRAPVVKPLKAPADGQLGGIDTRSLGLVVVQLGGGRRRAEDPIDVRVGLADVLPPGHPVQRGQPVLWVHAADETTADEALVQLAATIRVEAPGPVEHRPVVLARLAETGGPA</sequence>
<evidence type="ECO:0000313" key="9">
    <source>
        <dbReference type="EMBL" id="MEK8034540.1"/>
    </source>
</evidence>
<organism evidence="9 10">
    <name type="scientific">Ideonella lacteola</name>
    <dbReference type="NCBI Taxonomy" id="2984193"/>
    <lineage>
        <taxon>Bacteria</taxon>
        <taxon>Pseudomonadati</taxon>
        <taxon>Pseudomonadota</taxon>
        <taxon>Betaproteobacteria</taxon>
        <taxon>Burkholderiales</taxon>
        <taxon>Sphaerotilaceae</taxon>
        <taxon>Ideonella</taxon>
    </lineage>
</organism>
<evidence type="ECO:0000256" key="4">
    <source>
        <dbReference type="ARBA" id="ARBA00022676"/>
    </source>
</evidence>
<comment type="similarity">
    <text evidence="1 7">Belongs to the thymidine/pyrimidine-nucleoside phosphorylase family.</text>
</comment>
<dbReference type="Gene3D" id="3.90.1170.30">
    <property type="entry name" value="Pyrimidine nucleoside phosphorylase-like, C-terminal domain"/>
    <property type="match status" value="1"/>
</dbReference>
<dbReference type="InterPro" id="IPR036320">
    <property type="entry name" value="Glycosyl_Trfase_fam3_N_dom_sf"/>
</dbReference>
<dbReference type="NCBIfam" id="TIGR02643">
    <property type="entry name" value="T_phosphoryl"/>
    <property type="match status" value="1"/>
</dbReference>
<dbReference type="InterPro" id="IPR013465">
    <property type="entry name" value="Thymidine_Pase"/>
</dbReference>
<dbReference type="Pfam" id="PF02885">
    <property type="entry name" value="Glycos_trans_3N"/>
    <property type="match status" value="1"/>
</dbReference>
<dbReference type="Pfam" id="PF07831">
    <property type="entry name" value="PYNP_C"/>
    <property type="match status" value="1"/>
</dbReference>
<keyword evidence="5 7" id="KW-0808">Transferase</keyword>
<dbReference type="InterPro" id="IPR036566">
    <property type="entry name" value="PYNP-like_C_sf"/>
</dbReference>
<dbReference type="SUPFAM" id="SSF52418">
    <property type="entry name" value="Nucleoside phosphorylase/phosphoribosyltransferase catalytic domain"/>
    <property type="match status" value="1"/>
</dbReference>